<evidence type="ECO:0000256" key="3">
    <source>
        <dbReference type="ARBA" id="ARBA00012756"/>
    </source>
</evidence>
<dbReference type="PANTHER" id="PTHR36447">
    <property type="entry name" value="BETA-GALACTOSIDASE GANA"/>
    <property type="match status" value="1"/>
</dbReference>
<evidence type="ECO:0000313" key="10">
    <source>
        <dbReference type="EMBL" id="TDD11924.1"/>
    </source>
</evidence>
<reference evidence="10 11" key="1">
    <citation type="submission" date="2019-03" db="EMBL/GenBank/DDBJ databases">
        <title>Draft genome sequences of novel Actinobacteria.</title>
        <authorList>
            <person name="Sahin N."/>
            <person name="Ay H."/>
            <person name="Saygin H."/>
        </authorList>
    </citation>
    <scope>NUCLEOTIDE SEQUENCE [LARGE SCALE GENOMIC DNA]</scope>
    <source>
        <strain evidence="10 11">KC310</strain>
    </source>
</reference>
<dbReference type="PANTHER" id="PTHR36447:SF1">
    <property type="entry name" value="BETA-GALACTOSIDASE GANA"/>
    <property type="match status" value="1"/>
</dbReference>
<dbReference type="InterPro" id="IPR017853">
    <property type="entry name" value="GH"/>
</dbReference>
<evidence type="ECO:0000259" key="7">
    <source>
        <dbReference type="Pfam" id="PF02449"/>
    </source>
</evidence>
<dbReference type="Pfam" id="PF02449">
    <property type="entry name" value="Glyco_hydro_42"/>
    <property type="match status" value="1"/>
</dbReference>
<dbReference type="Pfam" id="PF08532">
    <property type="entry name" value="Glyco_hydro_42M"/>
    <property type="match status" value="1"/>
</dbReference>
<dbReference type="SUPFAM" id="SSF52317">
    <property type="entry name" value="Class I glutamine amidotransferase-like"/>
    <property type="match status" value="1"/>
</dbReference>
<organism evidence="10 11">
    <name type="scientific">Nonomuraea deserti</name>
    <dbReference type="NCBI Taxonomy" id="1848322"/>
    <lineage>
        <taxon>Bacteria</taxon>
        <taxon>Bacillati</taxon>
        <taxon>Actinomycetota</taxon>
        <taxon>Actinomycetes</taxon>
        <taxon>Streptosporangiales</taxon>
        <taxon>Streptosporangiaceae</taxon>
        <taxon>Nonomuraea</taxon>
    </lineage>
</organism>
<dbReference type="InterPro" id="IPR013738">
    <property type="entry name" value="Beta_galactosidase_Trimer"/>
</dbReference>
<dbReference type="Gene3D" id="2.60.40.1180">
    <property type="entry name" value="Golgi alpha-mannosidase II"/>
    <property type="match status" value="1"/>
</dbReference>
<dbReference type="InterPro" id="IPR003476">
    <property type="entry name" value="Glyco_hydro_42"/>
</dbReference>
<feature type="compositionally biased region" description="Basic and acidic residues" evidence="6">
    <location>
        <begin position="1"/>
        <end position="13"/>
    </location>
</feature>
<gene>
    <name evidence="10" type="ORF">E1292_03670</name>
</gene>
<protein>
    <recommendedName>
        <fullName evidence="3">beta-galactosidase</fullName>
        <ecNumber evidence="3">3.2.1.23</ecNumber>
    </recommendedName>
</protein>
<sequence>MADLPHHRPEDHVSGAGDDLPVPVHRDLEQLLPAAGDVVGQQPLPAHPRPDQLAGLRRPGADPPDAGGGRLVRVGHPADRVVGGPPAVLAGRPDRRERTRVIRYGGDYNPEQWPRPVWAEDARLMRDAGVNFVTLGIFAWAQVEPVPGDYRFEWLDEVMDLLHDHGVAVCLATMTASPPPWLGHRHPESLPVDDGGVRLSHGSRCHICPSSDAYRKAARALVTELARRYAAHPALAAWHIGNEYGCQVPKCYCDLCAEAFRGWLRRRYETLDQLNEAWTTTFWSQRYSAWEEILPPRRTTGIPNPAHTLDFTAFCSDALLDCYRLEADVVRQATPGVPVTTNLCNVAPTTDYPAWAAEMDVVSGDCYPDQREPEPQLQSALFFDVWRGLGDGRPWWLLEQATSAVNWMGTNPAKKPGGMRLDSLQAVARGADAVLFFQWRASRGGAEKFHSAMLPHAGADHPLHQAVRDLGGDLRSLGAVEGSRVRAETALVLDWRNWWAVEQESHPSDRICMMDRLRDHYDPLWRLGVTTDVVRSTSDLSGYRLVVVPNLYLLPAEAAANLAAYVERGGHLVVSFFSGIVDENDRVWLGGYPGPLRELLGLSITEFDPLHTGATVPIAWDGAESRATLWSERIELEGAEAVASFGDGGPAVTRHAYGEGVAWYLGTRPDPAVMRELTRRVAAGAGVTLPGLPEGVEAVTRAGADGVRHVFLLNHTFEERRVPVPDGGSVLLDGERSGGALVLPPRGAAVLRQAGG</sequence>
<accession>A0A4R4W856</accession>
<comment type="catalytic activity">
    <reaction evidence="1">
        <text>Hydrolysis of terminal non-reducing beta-D-galactose residues in beta-D-galactosides.</text>
        <dbReference type="EC" id="3.2.1.23"/>
    </reaction>
</comment>
<evidence type="ECO:0000256" key="1">
    <source>
        <dbReference type="ARBA" id="ARBA00001412"/>
    </source>
</evidence>
<dbReference type="AlphaFoldDB" id="A0A4R4W856"/>
<dbReference type="CDD" id="cd03143">
    <property type="entry name" value="A4_beta-galactosidase_middle_domain"/>
    <property type="match status" value="1"/>
</dbReference>
<feature type="region of interest" description="Disordered" evidence="6">
    <location>
        <begin position="39"/>
        <end position="77"/>
    </location>
</feature>
<dbReference type="GO" id="GO:0009341">
    <property type="term" value="C:beta-galactosidase complex"/>
    <property type="evidence" value="ECO:0007669"/>
    <property type="project" value="InterPro"/>
</dbReference>
<evidence type="ECO:0000259" key="8">
    <source>
        <dbReference type="Pfam" id="PF08532"/>
    </source>
</evidence>
<comment type="similarity">
    <text evidence="2">Belongs to the glycosyl hydrolase 42 family.</text>
</comment>
<dbReference type="InterPro" id="IPR013780">
    <property type="entry name" value="Glyco_hydro_b"/>
</dbReference>
<evidence type="ECO:0000259" key="9">
    <source>
        <dbReference type="Pfam" id="PF08533"/>
    </source>
</evidence>
<dbReference type="InterPro" id="IPR029062">
    <property type="entry name" value="Class_I_gatase-like"/>
</dbReference>
<dbReference type="GO" id="GO:0006012">
    <property type="term" value="P:galactose metabolic process"/>
    <property type="evidence" value="ECO:0007669"/>
    <property type="project" value="InterPro"/>
</dbReference>
<dbReference type="Pfam" id="PF08533">
    <property type="entry name" value="Glyco_hydro_42C"/>
    <property type="match status" value="1"/>
</dbReference>
<feature type="domain" description="Glycoside hydrolase family 42 N-terminal" evidence="7">
    <location>
        <begin position="107"/>
        <end position="476"/>
    </location>
</feature>
<feature type="domain" description="Beta-galactosidase trimerisation" evidence="8">
    <location>
        <begin position="487"/>
        <end position="687"/>
    </location>
</feature>
<feature type="region of interest" description="Disordered" evidence="6">
    <location>
        <begin position="1"/>
        <end position="22"/>
    </location>
</feature>
<dbReference type="SUPFAM" id="SSF51445">
    <property type="entry name" value="(Trans)glycosidases"/>
    <property type="match status" value="1"/>
</dbReference>
<dbReference type="Proteomes" id="UP000295258">
    <property type="component" value="Unassembled WGS sequence"/>
</dbReference>
<keyword evidence="11" id="KW-1185">Reference proteome</keyword>
<name>A0A4R4W856_9ACTN</name>
<proteinExistence type="inferred from homology"/>
<evidence type="ECO:0000313" key="11">
    <source>
        <dbReference type="Proteomes" id="UP000295258"/>
    </source>
</evidence>
<comment type="caution">
    <text evidence="10">The sequence shown here is derived from an EMBL/GenBank/DDBJ whole genome shotgun (WGS) entry which is preliminary data.</text>
</comment>
<dbReference type="GO" id="GO:0004565">
    <property type="term" value="F:beta-galactosidase activity"/>
    <property type="evidence" value="ECO:0007669"/>
    <property type="project" value="UniProtKB-EC"/>
</dbReference>
<dbReference type="Gene3D" id="3.20.20.80">
    <property type="entry name" value="Glycosidases"/>
    <property type="match status" value="1"/>
</dbReference>
<evidence type="ECO:0000256" key="4">
    <source>
        <dbReference type="ARBA" id="ARBA00022801"/>
    </source>
</evidence>
<dbReference type="InterPro" id="IPR013739">
    <property type="entry name" value="Beta_galactosidase_C"/>
</dbReference>
<evidence type="ECO:0000256" key="2">
    <source>
        <dbReference type="ARBA" id="ARBA00005940"/>
    </source>
</evidence>
<keyword evidence="5" id="KW-0326">Glycosidase</keyword>
<dbReference type="InterPro" id="IPR013529">
    <property type="entry name" value="Glyco_hydro_42_N"/>
</dbReference>
<dbReference type="EMBL" id="SMKO01000005">
    <property type="protein sequence ID" value="TDD11924.1"/>
    <property type="molecule type" value="Genomic_DNA"/>
</dbReference>
<dbReference type="EC" id="3.2.1.23" evidence="3"/>
<evidence type="ECO:0000256" key="6">
    <source>
        <dbReference type="SAM" id="MobiDB-lite"/>
    </source>
</evidence>
<keyword evidence="4" id="KW-0378">Hydrolase</keyword>
<dbReference type="Gene3D" id="3.40.50.880">
    <property type="match status" value="1"/>
</dbReference>
<evidence type="ECO:0000256" key="5">
    <source>
        <dbReference type="ARBA" id="ARBA00023295"/>
    </source>
</evidence>
<feature type="domain" description="Beta-galactosidase C-terminal" evidence="9">
    <location>
        <begin position="695"/>
        <end position="753"/>
    </location>
</feature>